<organism evidence="5 6">
    <name type="scientific">Massilia terrae</name>
    <dbReference type="NCBI Taxonomy" id="1811224"/>
    <lineage>
        <taxon>Bacteria</taxon>
        <taxon>Pseudomonadati</taxon>
        <taxon>Pseudomonadota</taxon>
        <taxon>Betaproteobacteria</taxon>
        <taxon>Burkholderiales</taxon>
        <taxon>Oxalobacteraceae</taxon>
        <taxon>Telluria group</taxon>
        <taxon>Massilia</taxon>
    </lineage>
</organism>
<dbReference type="Pfam" id="PF04972">
    <property type="entry name" value="BON"/>
    <property type="match status" value="1"/>
</dbReference>
<dbReference type="InterPro" id="IPR050810">
    <property type="entry name" value="Bact_Secretion_Sys_Channel"/>
</dbReference>
<dbReference type="EMBL" id="JANUGU010000002">
    <property type="protein sequence ID" value="MCS0658550.1"/>
    <property type="molecule type" value="Genomic_DNA"/>
</dbReference>
<gene>
    <name evidence="5" type="ORF">NX778_10790</name>
</gene>
<evidence type="ECO:0000313" key="5">
    <source>
        <dbReference type="EMBL" id="MCS0658550.1"/>
    </source>
</evidence>
<feature type="domain" description="BON" evidence="4">
    <location>
        <begin position="136"/>
        <end position="194"/>
    </location>
</feature>
<dbReference type="Pfam" id="PF00263">
    <property type="entry name" value="Secretin"/>
    <property type="match status" value="1"/>
</dbReference>
<feature type="compositionally biased region" description="Low complexity" evidence="2">
    <location>
        <begin position="68"/>
        <end position="81"/>
    </location>
</feature>
<dbReference type="PRINTS" id="PR00811">
    <property type="entry name" value="BCTERIALGSPD"/>
</dbReference>
<dbReference type="InterPro" id="IPR004846">
    <property type="entry name" value="T2SS/T3SS_dom"/>
</dbReference>
<accession>A0ABT2CZD9</accession>
<feature type="region of interest" description="Disordered" evidence="2">
    <location>
        <begin position="60"/>
        <end position="81"/>
    </location>
</feature>
<dbReference type="PANTHER" id="PTHR30332">
    <property type="entry name" value="PROBABLE GENERAL SECRETION PATHWAY PROTEIN D"/>
    <property type="match status" value="1"/>
</dbReference>
<feature type="domain" description="Type II/III secretion system secretin-like" evidence="3">
    <location>
        <begin position="287"/>
        <end position="455"/>
    </location>
</feature>
<dbReference type="Proteomes" id="UP001204621">
    <property type="component" value="Unassembled WGS sequence"/>
</dbReference>
<dbReference type="InterPro" id="IPR007055">
    <property type="entry name" value="BON_dom"/>
</dbReference>
<dbReference type="InterPro" id="IPR001775">
    <property type="entry name" value="GspD/PilQ"/>
</dbReference>
<name>A0ABT2CZD9_9BURK</name>
<protein>
    <submittedName>
        <fullName evidence="5">BON domain-containing protein</fullName>
    </submittedName>
</protein>
<evidence type="ECO:0000313" key="6">
    <source>
        <dbReference type="Proteomes" id="UP001204621"/>
    </source>
</evidence>
<evidence type="ECO:0000259" key="3">
    <source>
        <dbReference type="Pfam" id="PF00263"/>
    </source>
</evidence>
<evidence type="ECO:0000259" key="4">
    <source>
        <dbReference type="Pfam" id="PF04972"/>
    </source>
</evidence>
<evidence type="ECO:0000256" key="2">
    <source>
        <dbReference type="SAM" id="MobiDB-lite"/>
    </source>
</evidence>
<comment type="caution">
    <text evidence="5">The sequence shown here is derived from an EMBL/GenBank/DDBJ whole genome shotgun (WGS) entry which is preliminary data.</text>
</comment>
<proteinExistence type="inferred from homology"/>
<evidence type="ECO:0000256" key="1">
    <source>
        <dbReference type="RuleBase" id="RU004003"/>
    </source>
</evidence>
<dbReference type="PANTHER" id="PTHR30332:SF17">
    <property type="entry name" value="TYPE IV PILIATION SYSTEM PROTEIN DR_0774-RELATED"/>
    <property type="match status" value="1"/>
</dbReference>
<reference evidence="5 6" key="1">
    <citation type="submission" date="2022-08" db="EMBL/GenBank/DDBJ databases">
        <title>Reclassification of Massilia species as members of the genera Telluria, Duganella, Pseudoduganella, Mokoshia gen. nov. and Zemynaea gen. nov. using orthogonal and non-orthogonal genome-based approaches.</title>
        <authorList>
            <person name="Bowman J.P."/>
        </authorList>
    </citation>
    <scope>NUCLEOTIDE SEQUENCE [LARGE SCALE GENOMIC DNA]</scope>
    <source>
        <strain evidence="5 6">JCM 31606</strain>
    </source>
</reference>
<keyword evidence="6" id="KW-1185">Reference proteome</keyword>
<sequence>MSCGAGAAKLAKPVAPTAAERNAHQCTGVTERPTAMVMLGKSRVIPLKVAVTRVVVDAPVTSKPPPGAAAGPTTPGAAPAPQMDAYTGIADADVLLLSPTDLFVRGRRAGSMNVILQDAKGACYLQDIVVSIDPGILQSKLAEVMPEEADIHVKSAENALVLTGRVNDPAKLDEVMRIATAYGDGKRVVNLLRVSSPQQVMLEVKIAEVSKSILDHLNIDYSRMFVSADGMTSKVLSGLFGGVPIVAGKLGRGTVTGAASVGVSAAKAGVASSLNATGNTSLFGIDAQKQDGVVRVLAEPNIMAISGQSASFLSGGKIFIPVSQNQQGLTTITLEEKEFGVGLKFSPTVLDGSRVNLKVVSEVSELSQTGSPFTTIGNFTAVLPSMTTRRVDTTVQLNDGQSFAIAGLIRNNVTETLKKFPGLGDIPVLGTLFRSSEFQKDQTELLFVITPRLVKPTATAAVLPTDIHAEPSRTDAMIMGTTEAKTAQPAK</sequence>
<comment type="similarity">
    <text evidence="1">Belongs to the bacterial secretin family.</text>
</comment>